<feature type="domain" description="ARS-binding protein 1 N-terminal" evidence="2">
    <location>
        <begin position="9"/>
        <end position="64"/>
    </location>
</feature>
<dbReference type="Proteomes" id="UP000701853">
    <property type="component" value="Chromosome 11"/>
</dbReference>
<dbReference type="OrthoDB" id="996324at2759"/>
<evidence type="ECO:0000259" key="1">
    <source>
        <dbReference type="Pfam" id="PF03184"/>
    </source>
</evidence>
<dbReference type="InterPro" id="IPR041188">
    <property type="entry name" value="HTH_ABP1_N"/>
</dbReference>
<evidence type="ECO:0000313" key="4">
    <source>
        <dbReference type="Proteomes" id="UP000701853"/>
    </source>
</evidence>
<comment type="caution">
    <text evidence="3">The sequence shown here is derived from an EMBL/GenBank/DDBJ whole genome shotgun (WGS) entry which is preliminary data.</text>
</comment>
<proteinExistence type="predicted"/>
<gene>
    <name evidence="3" type="ORF">CXB51_028144</name>
</gene>
<evidence type="ECO:0000259" key="2">
    <source>
        <dbReference type="Pfam" id="PF18107"/>
    </source>
</evidence>
<dbReference type="AlphaFoldDB" id="A0A8J6CKD8"/>
<evidence type="ECO:0000313" key="3">
    <source>
        <dbReference type="EMBL" id="KAG8478237.1"/>
    </source>
</evidence>
<dbReference type="EMBL" id="JAHUZN010000011">
    <property type="protein sequence ID" value="KAG8478237.1"/>
    <property type="molecule type" value="Genomic_DNA"/>
</dbReference>
<dbReference type="GO" id="GO:0003676">
    <property type="term" value="F:nucleic acid binding"/>
    <property type="evidence" value="ECO:0007669"/>
    <property type="project" value="InterPro"/>
</dbReference>
<keyword evidence="4" id="KW-1185">Reference proteome</keyword>
<sequence length="228" mass="27148">MASHLKDIKKSALTDEKRKALCEYKNEHPSSSQKDLQQWVQQTFDLSISQTIISNTLKRSFDYLSKEIKNNNVKMHKSAKYPELEKKVNMTREMIQTKAKEFLQKMYERFKARYGIKSYRRFGESGLVVIENIEDALPQIRAKLEKFDWKGIYNMDETDLFYRLQADHSLVMIYYRCRFYSSILEGYEKGEINPKKINVLDAIHFINTAWNINVKPTTIANYFRHYKI</sequence>
<accession>A0A8J6CKD8</accession>
<dbReference type="SUPFAM" id="SSF46689">
    <property type="entry name" value="Homeodomain-like"/>
    <property type="match status" value="1"/>
</dbReference>
<feature type="domain" description="DDE-1" evidence="1">
    <location>
        <begin position="174"/>
        <end position="223"/>
    </location>
</feature>
<name>A0A8J6CKD8_9ROSI</name>
<organism evidence="3 4">
    <name type="scientific">Gossypium anomalum</name>
    <dbReference type="NCBI Taxonomy" id="47600"/>
    <lineage>
        <taxon>Eukaryota</taxon>
        <taxon>Viridiplantae</taxon>
        <taxon>Streptophyta</taxon>
        <taxon>Embryophyta</taxon>
        <taxon>Tracheophyta</taxon>
        <taxon>Spermatophyta</taxon>
        <taxon>Magnoliopsida</taxon>
        <taxon>eudicotyledons</taxon>
        <taxon>Gunneridae</taxon>
        <taxon>Pentapetalae</taxon>
        <taxon>rosids</taxon>
        <taxon>malvids</taxon>
        <taxon>Malvales</taxon>
        <taxon>Malvaceae</taxon>
        <taxon>Malvoideae</taxon>
        <taxon>Gossypium</taxon>
    </lineage>
</organism>
<reference evidence="3 4" key="1">
    <citation type="journal article" date="2021" name="bioRxiv">
        <title>The Gossypium anomalum genome as a resource for cotton improvement and evolutionary analysis of hybrid incompatibility.</title>
        <authorList>
            <person name="Grover C.E."/>
            <person name="Yuan D."/>
            <person name="Arick M.A."/>
            <person name="Miller E.R."/>
            <person name="Hu G."/>
            <person name="Peterson D.G."/>
            <person name="Wendel J.F."/>
            <person name="Udall J.A."/>
        </authorList>
    </citation>
    <scope>NUCLEOTIDE SEQUENCE [LARGE SCALE GENOMIC DNA]</scope>
    <source>
        <strain evidence="3">JFW-Udall</strain>
        <tissue evidence="3">Leaf</tissue>
    </source>
</reference>
<dbReference type="Pfam" id="PF03184">
    <property type="entry name" value="DDE_1"/>
    <property type="match status" value="1"/>
</dbReference>
<protein>
    <submittedName>
        <fullName evidence="3">Uncharacterized protein</fullName>
    </submittedName>
</protein>
<dbReference type="Gene3D" id="1.10.10.60">
    <property type="entry name" value="Homeodomain-like"/>
    <property type="match status" value="1"/>
</dbReference>
<dbReference type="InterPro" id="IPR004875">
    <property type="entry name" value="DDE_SF_endonuclease_dom"/>
</dbReference>
<dbReference type="InterPro" id="IPR009057">
    <property type="entry name" value="Homeodomain-like_sf"/>
</dbReference>
<dbReference type="Pfam" id="PF18107">
    <property type="entry name" value="HTH_ABP1_N"/>
    <property type="match status" value="1"/>
</dbReference>